<reference evidence="4" key="1">
    <citation type="submission" date="2025-08" db="UniProtKB">
        <authorList>
            <consortium name="RefSeq"/>
        </authorList>
    </citation>
    <scope>IDENTIFICATION</scope>
    <source>
        <tissue evidence="4">Kidney</tissue>
    </source>
</reference>
<feature type="signal peptide" evidence="1">
    <location>
        <begin position="1"/>
        <end position="19"/>
    </location>
</feature>
<accession>A0A1S3EQE0</accession>
<keyword evidence="3" id="KW-1185">Reference proteome</keyword>
<dbReference type="PANTHER" id="PTHR47736">
    <property type="entry name" value="BPI FOLD-CONTAINING FAMILY A MEMBER 3"/>
    <property type="match status" value="1"/>
</dbReference>
<gene>
    <name evidence="4" type="primary">Bpifa3</name>
</gene>
<dbReference type="SUPFAM" id="SSF55394">
    <property type="entry name" value="Bactericidal permeability-increasing protein, BPI"/>
    <property type="match status" value="1"/>
</dbReference>
<evidence type="ECO:0000313" key="4">
    <source>
        <dbReference type="RefSeq" id="XP_012866134.1"/>
    </source>
</evidence>
<dbReference type="GeneID" id="105981489"/>
<dbReference type="Proteomes" id="UP000081671">
    <property type="component" value="Unplaced"/>
</dbReference>
<dbReference type="RefSeq" id="XP_012866134.1">
    <property type="nucleotide sequence ID" value="XM_013010680.1"/>
</dbReference>
<evidence type="ECO:0000259" key="2">
    <source>
        <dbReference type="Pfam" id="PF01273"/>
    </source>
</evidence>
<dbReference type="InParanoid" id="A0A1S3EQE0"/>
<organism evidence="3 4">
    <name type="scientific">Dipodomys ordii</name>
    <name type="common">Ord's kangaroo rat</name>
    <dbReference type="NCBI Taxonomy" id="10020"/>
    <lineage>
        <taxon>Eukaryota</taxon>
        <taxon>Metazoa</taxon>
        <taxon>Chordata</taxon>
        <taxon>Craniata</taxon>
        <taxon>Vertebrata</taxon>
        <taxon>Euteleostomi</taxon>
        <taxon>Mammalia</taxon>
        <taxon>Eutheria</taxon>
        <taxon>Euarchontoglires</taxon>
        <taxon>Glires</taxon>
        <taxon>Rodentia</taxon>
        <taxon>Castorimorpha</taxon>
        <taxon>Heteromyidae</taxon>
        <taxon>Dipodomyinae</taxon>
        <taxon>Dipodomys</taxon>
    </lineage>
</organism>
<dbReference type="OrthoDB" id="9534465at2759"/>
<protein>
    <submittedName>
        <fullName evidence="4">BPI fold-containing family A member 3</fullName>
    </submittedName>
</protein>
<dbReference type="AlphaFoldDB" id="A0A1S3EQE0"/>
<feature type="domain" description="Lipid-binding serum glycoprotein N-terminal" evidence="2">
    <location>
        <begin position="46"/>
        <end position="217"/>
    </location>
</feature>
<proteinExistence type="predicted"/>
<dbReference type="Gene3D" id="3.15.10.10">
    <property type="entry name" value="Bactericidal permeability-increasing protein, domain 1"/>
    <property type="match status" value="1"/>
</dbReference>
<dbReference type="GO" id="GO:0008289">
    <property type="term" value="F:lipid binding"/>
    <property type="evidence" value="ECO:0007669"/>
    <property type="project" value="InterPro"/>
</dbReference>
<dbReference type="STRING" id="10020.ENSDORP00000002127"/>
<feature type="chain" id="PRO_5010171588" evidence="1">
    <location>
        <begin position="20"/>
        <end position="237"/>
    </location>
</feature>
<dbReference type="FunCoup" id="A0A1S3EQE0">
    <property type="interactions" value="6"/>
</dbReference>
<dbReference type="InterPro" id="IPR032946">
    <property type="entry name" value="Bpifa3"/>
</dbReference>
<dbReference type="PANTHER" id="PTHR47736:SF1">
    <property type="entry name" value="BPI FOLD-CONTAINING FAMILY A MEMBER 3"/>
    <property type="match status" value="1"/>
</dbReference>
<dbReference type="Pfam" id="PF01273">
    <property type="entry name" value="LBP_BPI_CETP"/>
    <property type="match status" value="1"/>
</dbReference>
<dbReference type="KEGG" id="dord:105981489"/>
<dbReference type="InterPro" id="IPR017943">
    <property type="entry name" value="Bactericidal_perm-incr_a/b_dom"/>
</dbReference>
<sequence>MHLLWSLLFLLGFLALPLALHKQPWPGLVTAHPGSKSILARIIAQGLLEHNAEGRIQSIHHVDSVNISGQVVPGMVGWLIGSMNFRQQEISVNISNVQLDCGGIQMSDQKEWILANISLDFDMELRLPFNVDIFKTHAHMDLSVEFWLEKDQFGRRDLVLGRCRMEPGSVSTTSLTETIPSKMKQTLHSLKENLGKIIPNLVENQVCPLIGEILGQLDVKLLQGLMDRTSEPQDLQQ</sequence>
<name>A0A1S3EQE0_DIPOR</name>
<dbReference type="InterPro" id="IPR017942">
    <property type="entry name" value="Lipid-bd_serum_glycop_N"/>
</dbReference>
<evidence type="ECO:0000256" key="1">
    <source>
        <dbReference type="SAM" id="SignalP"/>
    </source>
</evidence>
<keyword evidence="1" id="KW-0732">Signal</keyword>
<dbReference type="CTD" id="128861"/>
<evidence type="ECO:0000313" key="3">
    <source>
        <dbReference type="Proteomes" id="UP000081671"/>
    </source>
</evidence>